<dbReference type="GeneID" id="26517114"/>
<evidence type="ECO:0000313" key="1">
    <source>
        <dbReference type="EMBL" id="ALA48180.1"/>
    </source>
</evidence>
<keyword evidence="2" id="KW-1185">Reference proteome</keyword>
<dbReference type="KEGG" id="vg:26517114"/>
<name>A0A0N9BDS2_9CAUD</name>
<evidence type="ECO:0000313" key="2">
    <source>
        <dbReference type="Proteomes" id="UP000203948"/>
    </source>
</evidence>
<dbReference type="RefSeq" id="YP_009188061.1">
    <property type="nucleotide sequence ID" value="NC_028662.1"/>
</dbReference>
<dbReference type="EMBL" id="KT206225">
    <property type="protein sequence ID" value="ALA48180.1"/>
    <property type="molecule type" value="Genomic_DNA"/>
</dbReference>
<organism evidence="1 2">
    <name type="scientific">Mycobacterium phage Phlei</name>
    <dbReference type="NCBI Taxonomy" id="1690684"/>
    <lineage>
        <taxon>Viruses</taxon>
        <taxon>Duplodnaviria</taxon>
        <taxon>Heunggongvirae</taxon>
        <taxon>Uroviricota</taxon>
        <taxon>Caudoviricetes</taxon>
        <taxon>Phleivirus</taxon>
        <taxon>Phleivirus Phlei</taxon>
    </lineage>
</organism>
<reference evidence="1 2" key="1">
    <citation type="journal article" date="2016" name="Arch. Virol.">
        <title>Genome sequence of a cluster A13 mycobacteriophage detected in Mycobacterium phlei over a half century ago.</title>
        <authorList>
            <person name="Marton S."/>
            <person name="Feher E."/>
            <person name="Horvath B."/>
            <person name="Haber K."/>
            <person name="Somogyi P."/>
            <person name="Minarovits J."/>
            <person name="Banyai K."/>
        </authorList>
    </citation>
    <scope>NUCLEOTIDE SEQUENCE [LARGE SCALE GENOMIC DNA]</scope>
</reference>
<dbReference type="Proteomes" id="UP000203948">
    <property type="component" value="Segment"/>
</dbReference>
<protein>
    <submittedName>
        <fullName evidence="1">Uncharacterized protein</fullName>
    </submittedName>
</protein>
<proteinExistence type="predicted"/>
<sequence length="73" mass="8246">MYVEVRAEDLKPGMKIDLEPLWTFEYDQTLYAYASSEYGVVEAVEVCEDQVVVFLEAGPANAIVPAGYEFNVY</sequence>
<accession>A0A0N9BDS2</accession>